<dbReference type="InterPro" id="IPR050251">
    <property type="entry name" value="HpcH-HpaI_aldolase"/>
</dbReference>
<dbReference type="InterPro" id="IPR005000">
    <property type="entry name" value="Aldolase/citrate-lyase_domain"/>
</dbReference>
<dbReference type="AlphaFoldDB" id="A0A7C4I5U3"/>
<accession>A0A7C4I5U3</accession>
<dbReference type="Gene3D" id="3.20.20.60">
    <property type="entry name" value="Phosphoenolpyruvate-binding domains"/>
    <property type="match status" value="1"/>
</dbReference>
<organism evidence="5">
    <name type="scientific">Caldiarchaeum subterraneum</name>
    <dbReference type="NCBI Taxonomy" id="311458"/>
    <lineage>
        <taxon>Archaea</taxon>
        <taxon>Nitrososphaerota</taxon>
        <taxon>Candidatus Caldarchaeales</taxon>
        <taxon>Candidatus Caldarchaeaceae</taxon>
        <taxon>Candidatus Caldarchaeum</taxon>
    </lineage>
</organism>
<reference evidence="5" key="1">
    <citation type="journal article" date="2020" name="mSystems">
        <title>Genome- and Community-Level Interaction Insights into Carbon Utilization and Element Cycling Functions of Hydrothermarchaeota in Hydrothermal Sediment.</title>
        <authorList>
            <person name="Zhou Z."/>
            <person name="Liu Y."/>
            <person name="Xu W."/>
            <person name="Pan J."/>
            <person name="Luo Z.H."/>
            <person name="Li M."/>
        </authorList>
    </citation>
    <scope>NUCLEOTIDE SEQUENCE [LARGE SCALE GENOMIC DNA]</scope>
    <source>
        <strain evidence="5">SpSt-613</strain>
    </source>
</reference>
<sequence>MPTLMAFVAIVYLPQFVLWLAMKKNVLKEKLRMGKPCVGLFATIPSPSIVELAAVAGFDYVIIDLEHGVIDYETMENMVRAADVHGLTAVVRVPESFEDAVLKALEAGAHGVEIPHIGSAAEAEKAVKAVKYAPEGMRGVSPYTRAAWYTSIPPREHFAVSNRETMVVLQIEGVEGVENMEAIASVKGVDVLFVGPYDLSQALGVPGDVDNEKVLAALKKLVQICMQKGVSAGSFAPTVEKARQLISQGVKYVAYSVDTGIIYKGFKQAVDEILVKS</sequence>
<dbReference type="GO" id="GO:0005737">
    <property type="term" value="C:cytoplasm"/>
    <property type="evidence" value="ECO:0007669"/>
    <property type="project" value="TreeGrafter"/>
</dbReference>
<evidence type="ECO:0000256" key="2">
    <source>
        <dbReference type="ARBA" id="ARBA00022723"/>
    </source>
</evidence>
<dbReference type="EMBL" id="DTAD01000034">
    <property type="protein sequence ID" value="HGN90248.1"/>
    <property type="molecule type" value="Genomic_DNA"/>
</dbReference>
<dbReference type="PANTHER" id="PTHR30502">
    <property type="entry name" value="2-KETO-3-DEOXY-L-RHAMNONATE ALDOLASE"/>
    <property type="match status" value="1"/>
</dbReference>
<dbReference type="Pfam" id="PF03328">
    <property type="entry name" value="HpcH_HpaI"/>
    <property type="match status" value="1"/>
</dbReference>
<comment type="similarity">
    <text evidence="1">Belongs to the HpcH/HpaI aldolase family.</text>
</comment>
<comment type="caution">
    <text evidence="5">The sequence shown here is derived from an EMBL/GenBank/DDBJ whole genome shotgun (WGS) entry which is preliminary data.</text>
</comment>
<dbReference type="SUPFAM" id="SSF51621">
    <property type="entry name" value="Phosphoenolpyruvate/pyruvate domain"/>
    <property type="match status" value="1"/>
</dbReference>
<keyword evidence="2" id="KW-0479">Metal-binding</keyword>
<dbReference type="InterPro" id="IPR040442">
    <property type="entry name" value="Pyrv_kinase-like_dom_sf"/>
</dbReference>
<evidence type="ECO:0000259" key="4">
    <source>
        <dbReference type="Pfam" id="PF03328"/>
    </source>
</evidence>
<proteinExistence type="inferred from homology"/>
<evidence type="ECO:0000256" key="3">
    <source>
        <dbReference type="ARBA" id="ARBA00023239"/>
    </source>
</evidence>
<dbReference type="GO" id="GO:0016832">
    <property type="term" value="F:aldehyde-lyase activity"/>
    <property type="evidence" value="ECO:0007669"/>
    <property type="project" value="TreeGrafter"/>
</dbReference>
<evidence type="ECO:0000313" key="5">
    <source>
        <dbReference type="EMBL" id="HGN90248.1"/>
    </source>
</evidence>
<protein>
    <submittedName>
        <fullName evidence="5">Aldolase</fullName>
    </submittedName>
</protein>
<feature type="domain" description="HpcH/HpaI aldolase/citrate lyase" evidence="4">
    <location>
        <begin position="39"/>
        <end position="261"/>
    </location>
</feature>
<dbReference type="PANTHER" id="PTHR30502:SF0">
    <property type="entry name" value="PHOSPHOENOLPYRUVATE CARBOXYLASE FAMILY PROTEIN"/>
    <property type="match status" value="1"/>
</dbReference>
<keyword evidence="3" id="KW-0456">Lyase</keyword>
<dbReference type="GO" id="GO:0046872">
    <property type="term" value="F:metal ion binding"/>
    <property type="evidence" value="ECO:0007669"/>
    <property type="project" value="UniProtKB-KW"/>
</dbReference>
<gene>
    <name evidence="5" type="ORF">ENT82_03845</name>
</gene>
<evidence type="ECO:0000256" key="1">
    <source>
        <dbReference type="ARBA" id="ARBA00005568"/>
    </source>
</evidence>
<dbReference type="InterPro" id="IPR015813">
    <property type="entry name" value="Pyrv/PenolPyrv_kinase-like_dom"/>
</dbReference>
<name>A0A7C4I5U3_CALS0</name>